<dbReference type="EC" id="2.3.1.269" evidence="9"/>
<dbReference type="GO" id="GO:0016410">
    <property type="term" value="F:N-acyltransferase activity"/>
    <property type="evidence" value="ECO:0007669"/>
    <property type="project" value="UniProtKB-UniRule"/>
</dbReference>
<keyword evidence="12" id="KW-1185">Reference proteome</keyword>
<dbReference type="InterPro" id="IPR004563">
    <property type="entry name" value="Apolipo_AcylTrfase"/>
</dbReference>
<dbReference type="GO" id="GO:0005886">
    <property type="term" value="C:plasma membrane"/>
    <property type="evidence" value="ECO:0007669"/>
    <property type="project" value="UniProtKB-SubCell"/>
</dbReference>
<comment type="function">
    <text evidence="9">Catalyzes the phospholipid dependent N-acylation of the N-terminal cysteine of apolipoprotein, the last step in lipoprotein maturation.</text>
</comment>
<evidence type="ECO:0000256" key="3">
    <source>
        <dbReference type="ARBA" id="ARBA00022475"/>
    </source>
</evidence>
<dbReference type="NCBIfam" id="TIGR00546">
    <property type="entry name" value="lnt"/>
    <property type="match status" value="1"/>
</dbReference>
<comment type="subcellular location">
    <subcellularLocation>
        <location evidence="1 9">Cell membrane</location>
        <topology evidence="1 9">Multi-pass membrane protein</topology>
    </subcellularLocation>
</comment>
<keyword evidence="5 9" id="KW-0812">Transmembrane</keyword>
<evidence type="ECO:0000259" key="10">
    <source>
        <dbReference type="PROSITE" id="PS50263"/>
    </source>
</evidence>
<sequence length="489" mass="56553">MLIPILFITSRYSTNNCFICGFIYGIAVCILYAFWLLNYKAIALLFVALYEGILYGIVFLILQKSFNFFKNNNCIIQCLIWCSFEYFRTLGFLGVNYGVIGYSQWNNPILLQSAALFGVHGINFVILFPSCFFFSLIKYKGNKISFIKKNKFYIIGYSSVFIALLVYGSVQLKSTVKTDTEKTICLIQNNIDTSIYYKDKNNGILDFYKQIISDALQKNENIDLIVFPEGAVRPRILLNPEDSIPSDMYQDVIDYLQFFYDINIPIVFGSTSLEYDSTRNGIFTYKAYNISCYLNNKTKTIPANIDVYKKRHLVPIIEKIPFVNFYNQKFFKFSNSLSSGKEIVTFPLQDISFCTPICFEESFGYEVRCFMKKKTNFILSISSDFWSKSLVCQYQHFAMEVFRAVENRVPFLRSSVSGQTVYIDQKGKCLKMLKPFCSNFLICNVSLELTPKYSIYTKIGDSIGILYFLICIICVAYKYINKIKKKDVI</sequence>
<dbReference type="InterPro" id="IPR003010">
    <property type="entry name" value="C-N_Hydrolase"/>
</dbReference>
<evidence type="ECO:0000313" key="11">
    <source>
        <dbReference type="EMBL" id="SEQ74867.1"/>
    </source>
</evidence>
<evidence type="ECO:0000256" key="5">
    <source>
        <dbReference type="ARBA" id="ARBA00022692"/>
    </source>
</evidence>
<dbReference type="Pfam" id="PF20154">
    <property type="entry name" value="LNT_N"/>
    <property type="match status" value="1"/>
</dbReference>
<keyword evidence="3 9" id="KW-1003">Cell membrane</keyword>
<comment type="pathway">
    <text evidence="9">Protein modification; lipoprotein biosynthesis (N-acyl transfer).</text>
</comment>
<comment type="catalytic activity">
    <reaction evidence="9">
        <text>N-terminal S-1,2-diacyl-sn-glyceryl-L-cysteinyl-[lipoprotein] + a glycerophospholipid = N-acyl-S-1,2-diacyl-sn-glyceryl-L-cysteinyl-[lipoprotein] + a 2-acyl-sn-glycero-3-phospholipid + H(+)</text>
        <dbReference type="Rhea" id="RHEA:48228"/>
        <dbReference type="Rhea" id="RHEA-COMP:14681"/>
        <dbReference type="Rhea" id="RHEA-COMP:14684"/>
        <dbReference type="ChEBI" id="CHEBI:15378"/>
        <dbReference type="ChEBI" id="CHEBI:136912"/>
        <dbReference type="ChEBI" id="CHEBI:140656"/>
        <dbReference type="ChEBI" id="CHEBI:140657"/>
        <dbReference type="ChEBI" id="CHEBI:140660"/>
        <dbReference type="EC" id="2.3.1.269"/>
    </reaction>
</comment>
<dbReference type="SUPFAM" id="SSF56317">
    <property type="entry name" value="Carbon-nitrogen hydrolase"/>
    <property type="match status" value="1"/>
</dbReference>
<accession>A0A1H9IK09</accession>
<dbReference type="InterPro" id="IPR036526">
    <property type="entry name" value="C-N_Hydrolase_sf"/>
</dbReference>
<evidence type="ECO:0000256" key="2">
    <source>
        <dbReference type="ARBA" id="ARBA00010065"/>
    </source>
</evidence>
<dbReference type="Proteomes" id="UP000182360">
    <property type="component" value="Unassembled WGS sequence"/>
</dbReference>
<comment type="similarity">
    <text evidence="2 9">Belongs to the CN hydrolase family. Apolipoprotein N-acyltransferase subfamily.</text>
</comment>
<protein>
    <recommendedName>
        <fullName evidence="9">Apolipoprotein N-acyltransferase</fullName>
        <shortName evidence="9">ALP N-acyltransferase</shortName>
        <ecNumber evidence="9">2.3.1.269</ecNumber>
    </recommendedName>
</protein>
<name>A0A1H9IK09_9SPIR</name>
<proteinExistence type="inferred from homology"/>
<evidence type="ECO:0000256" key="9">
    <source>
        <dbReference type="HAMAP-Rule" id="MF_01148"/>
    </source>
</evidence>
<gene>
    <name evidence="9" type="primary">lnt</name>
    <name evidence="11" type="ORF">SAMN04487977_1103</name>
</gene>
<keyword evidence="4 9" id="KW-0808">Transferase</keyword>
<dbReference type="GO" id="GO:0042158">
    <property type="term" value="P:lipoprotein biosynthetic process"/>
    <property type="evidence" value="ECO:0007669"/>
    <property type="project" value="UniProtKB-UniRule"/>
</dbReference>
<evidence type="ECO:0000256" key="8">
    <source>
        <dbReference type="ARBA" id="ARBA00023315"/>
    </source>
</evidence>
<evidence type="ECO:0000313" key="12">
    <source>
        <dbReference type="Proteomes" id="UP000182360"/>
    </source>
</evidence>
<feature type="transmembrane region" description="Helical" evidence="9">
    <location>
        <begin position="12"/>
        <end position="35"/>
    </location>
</feature>
<dbReference type="AlphaFoldDB" id="A0A1H9IK09"/>
<feature type="transmembrane region" description="Helical" evidence="9">
    <location>
        <begin position="151"/>
        <end position="170"/>
    </location>
</feature>
<dbReference type="PANTHER" id="PTHR38686">
    <property type="entry name" value="APOLIPOPROTEIN N-ACYLTRANSFERASE"/>
    <property type="match status" value="1"/>
</dbReference>
<keyword evidence="11" id="KW-0449">Lipoprotein</keyword>
<dbReference type="EMBL" id="FOFU01000010">
    <property type="protein sequence ID" value="SEQ74867.1"/>
    <property type="molecule type" value="Genomic_DNA"/>
</dbReference>
<dbReference type="PROSITE" id="PS50263">
    <property type="entry name" value="CN_HYDROLASE"/>
    <property type="match status" value="1"/>
</dbReference>
<dbReference type="Gene3D" id="3.60.110.10">
    <property type="entry name" value="Carbon-nitrogen hydrolase"/>
    <property type="match status" value="1"/>
</dbReference>
<keyword evidence="8 9" id="KW-0012">Acyltransferase</keyword>
<dbReference type="UniPathway" id="UPA00666"/>
<organism evidence="11 12">
    <name type="scientific">Treponema bryantii</name>
    <dbReference type="NCBI Taxonomy" id="163"/>
    <lineage>
        <taxon>Bacteria</taxon>
        <taxon>Pseudomonadati</taxon>
        <taxon>Spirochaetota</taxon>
        <taxon>Spirochaetia</taxon>
        <taxon>Spirochaetales</taxon>
        <taxon>Treponemataceae</taxon>
        <taxon>Treponema</taxon>
    </lineage>
</organism>
<feature type="transmembrane region" description="Helical" evidence="9">
    <location>
        <begin position="115"/>
        <end position="139"/>
    </location>
</feature>
<evidence type="ECO:0000256" key="1">
    <source>
        <dbReference type="ARBA" id="ARBA00004651"/>
    </source>
</evidence>
<reference evidence="11 12" key="1">
    <citation type="submission" date="2016-10" db="EMBL/GenBank/DDBJ databases">
        <authorList>
            <person name="de Groot N.N."/>
        </authorList>
    </citation>
    <scope>NUCLEOTIDE SEQUENCE [LARGE SCALE GENOMIC DNA]</scope>
    <source>
        <strain evidence="11 12">B25</strain>
    </source>
</reference>
<dbReference type="HAMAP" id="MF_01148">
    <property type="entry name" value="Lnt"/>
    <property type="match status" value="1"/>
</dbReference>
<feature type="domain" description="CN hydrolase" evidence="10">
    <location>
        <begin position="182"/>
        <end position="447"/>
    </location>
</feature>
<evidence type="ECO:0000256" key="4">
    <source>
        <dbReference type="ARBA" id="ARBA00022679"/>
    </source>
</evidence>
<keyword evidence="7 9" id="KW-0472">Membrane</keyword>
<feature type="transmembrane region" description="Helical" evidence="9">
    <location>
        <begin position="41"/>
        <end position="62"/>
    </location>
</feature>
<feature type="transmembrane region" description="Helical" evidence="9">
    <location>
        <begin position="74"/>
        <end position="95"/>
    </location>
</feature>
<dbReference type="PANTHER" id="PTHR38686:SF1">
    <property type="entry name" value="APOLIPOPROTEIN N-ACYLTRANSFERASE"/>
    <property type="match status" value="1"/>
</dbReference>
<evidence type="ECO:0000256" key="7">
    <source>
        <dbReference type="ARBA" id="ARBA00023136"/>
    </source>
</evidence>
<evidence type="ECO:0000256" key="6">
    <source>
        <dbReference type="ARBA" id="ARBA00022989"/>
    </source>
</evidence>
<dbReference type="InterPro" id="IPR045378">
    <property type="entry name" value="LNT_N"/>
</dbReference>
<keyword evidence="6 9" id="KW-1133">Transmembrane helix</keyword>
<feature type="transmembrane region" description="Helical" evidence="9">
    <location>
        <begin position="462"/>
        <end position="480"/>
    </location>
</feature>
<dbReference type="Pfam" id="PF00795">
    <property type="entry name" value="CN_hydrolase"/>
    <property type="match status" value="1"/>
</dbReference>